<evidence type="ECO:0000313" key="2">
    <source>
        <dbReference type="EMBL" id="QBK85964.1"/>
    </source>
</evidence>
<feature type="domain" description="DUF4326" evidence="1">
    <location>
        <begin position="2"/>
        <end position="74"/>
    </location>
</feature>
<name>A0A481YTW9_9VIRU</name>
<proteinExistence type="predicted"/>
<dbReference type="InterPro" id="IPR025475">
    <property type="entry name" value="DUF4326"/>
</dbReference>
<dbReference type="Pfam" id="PF14216">
    <property type="entry name" value="DUF4326"/>
    <property type="match status" value="1"/>
</dbReference>
<accession>A0A481YTW9</accession>
<organism evidence="2">
    <name type="scientific">Marseillevirus LCMAC101</name>
    <dbReference type="NCBI Taxonomy" id="2506602"/>
    <lineage>
        <taxon>Viruses</taxon>
        <taxon>Varidnaviria</taxon>
        <taxon>Bamfordvirae</taxon>
        <taxon>Nucleocytoviricota</taxon>
        <taxon>Megaviricetes</taxon>
        <taxon>Pimascovirales</taxon>
        <taxon>Pimascovirales incertae sedis</taxon>
        <taxon>Marseilleviridae</taxon>
    </lineage>
</organism>
<sequence length="87" mass="10103">MYIGRDSFYVPGAEKSKWYNPFSTKKYPLEDSLQLYKAYVKDSGLKKDIKELNGKTLGCWCKGTNRCHGDVLVEIYKKDWRKGGDEI</sequence>
<gene>
    <name evidence="2" type="ORF">LCMAC101_05590</name>
</gene>
<dbReference type="EMBL" id="MK500328">
    <property type="protein sequence ID" value="QBK85964.1"/>
    <property type="molecule type" value="Genomic_DNA"/>
</dbReference>
<reference evidence="2" key="1">
    <citation type="journal article" date="2019" name="MBio">
        <title>Virus Genomes from Deep Sea Sediments Expand the Ocean Megavirome and Support Independent Origins of Viral Gigantism.</title>
        <authorList>
            <person name="Backstrom D."/>
            <person name="Yutin N."/>
            <person name="Jorgensen S.L."/>
            <person name="Dharamshi J."/>
            <person name="Homa F."/>
            <person name="Zaremba-Niedwiedzka K."/>
            <person name="Spang A."/>
            <person name="Wolf Y.I."/>
            <person name="Koonin E.V."/>
            <person name="Ettema T.J."/>
        </authorList>
    </citation>
    <scope>NUCLEOTIDE SEQUENCE</scope>
</reference>
<protein>
    <recommendedName>
        <fullName evidence="1">DUF4326 domain-containing protein</fullName>
    </recommendedName>
</protein>
<evidence type="ECO:0000259" key="1">
    <source>
        <dbReference type="Pfam" id="PF14216"/>
    </source>
</evidence>